<dbReference type="PANTHER" id="PTHR44169">
    <property type="entry name" value="NADPH-DEPENDENT 1-ACYLDIHYDROXYACETONE PHOSPHATE REDUCTASE"/>
    <property type="match status" value="1"/>
</dbReference>
<dbReference type="Gene3D" id="3.40.50.720">
    <property type="entry name" value="NAD(P)-binding Rossmann-like Domain"/>
    <property type="match status" value="1"/>
</dbReference>
<dbReference type="Pfam" id="PF00106">
    <property type="entry name" value="adh_short"/>
    <property type="match status" value="1"/>
</dbReference>
<accession>A0A2T4C0S6</accession>
<dbReference type="InterPro" id="IPR002347">
    <property type="entry name" value="SDR_fam"/>
</dbReference>
<evidence type="ECO:0000256" key="3">
    <source>
        <dbReference type="ARBA" id="ARBA00023002"/>
    </source>
</evidence>
<keyword evidence="6" id="KW-1185">Reference proteome</keyword>
<dbReference type="GO" id="GO:0000140">
    <property type="term" value="F:acylglycerone-phosphate reductase (NADP+) activity"/>
    <property type="evidence" value="ECO:0007669"/>
    <property type="project" value="TreeGrafter"/>
</dbReference>
<evidence type="ECO:0000313" key="6">
    <source>
        <dbReference type="Proteomes" id="UP000240760"/>
    </source>
</evidence>
<keyword evidence="2" id="KW-0521">NADP</keyword>
<evidence type="ECO:0000256" key="2">
    <source>
        <dbReference type="ARBA" id="ARBA00022857"/>
    </source>
</evidence>
<dbReference type="OrthoDB" id="2102561at2759"/>
<dbReference type="GO" id="GO:0004806">
    <property type="term" value="F:triacylglycerol lipase activity"/>
    <property type="evidence" value="ECO:0007669"/>
    <property type="project" value="TreeGrafter"/>
</dbReference>
<dbReference type="PRINTS" id="PR00080">
    <property type="entry name" value="SDRFAMILY"/>
</dbReference>
<proteinExistence type="inferred from homology"/>
<dbReference type="PANTHER" id="PTHR44169:SF3">
    <property type="entry name" value="SHORT-CHAIN DEHYDROGENASE SRDE"/>
    <property type="match status" value="1"/>
</dbReference>
<dbReference type="GO" id="GO:0005811">
    <property type="term" value="C:lipid droplet"/>
    <property type="evidence" value="ECO:0007669"/>
    <property type="project" value="TreeGrafter"/>
</dbReference>
<dbReference type="PROSITE" id="PS00061">
    <property type="entry name" value="ADH_SHORT"/>
    <property type="match status" value="1"/>
</dbReference>
<name>A0A2T4C0S6_TRILO</name>
<keyword evidence="3" id="KW-0560">Oxidoreductase</keyword>
<dbReference type="GO" id="GO:0005783">
    <property type="term" value="C:endoplasmic reticulum"/>
    <property type="evidence" value="ECO:0007669"/>
    <property type="project" value="TreeGrafter"/>
</dbReference>
<protein>
    <submittedName>
        <fullName evidence="5">NAD(P)-binding protein</fullName>
    </submittedName>
</protein>
<reference evidence="5 6" key="1">
    <citation type="submission" date="2016-07" db="EMBL/GenBank/DDBJ databases">
        <title>Multiple horizontal gene transfer events from other fungi enriched the ability of initially mycotrophic Trichoderma (Ascomycota) to feed on dead plant biomass.</title>
        <authorList>
            <consortium name="DOE Joint Genome Institute"/>
            <person name="Aerts A."/>
            <person name="Atanasova L."/>
            <person name="Chenthamara K."/>
            <person name="Zhang J."/>
            <person name="Grujic M."/>
            <person name="Henrissat B."/>
            <person name="Kuo A."/>
            <person name="Salamov A."/>
            <person name="Lipzen A."/>
            <person name="Labutti K."/>
            <person name="Barry K."/>
            <person name="Miao Y."/>
            <person name="Rahimi M.J."/>
            <person name="Shen Q."/>
            <person name="Grigoriev I.V."/>
            <person name="Kubicek C.P."/>
            <person name="Druzhinina I.S."/>
        </authorList>
    </citation>
    <scope>NUCLEOTIDE SEQUENCE [LARGE SCALE GENOMIC DNA]</scope>
    <source>
        <strain evidence="5 6">ATCC 18648</strain>
    </source>
</reference>
<dbReference type="InterPro" id="IPR036291">
    <property type="entry name" value="NAD(P)-bd_dom_sf"/>
</dbReference>
<dbReference type="SUPFAM" id="SSF51735">
    <property type="entry name" value="NAD(P)-binding Rossmann-fold domains"/>
    <property type="match status" value="1"/>
</dbReference>
<sequence length="295" mass="33053">MSRDKKFALVTGCGKGGIGEALVQEYTRRGIFAVATVLPNENSDHLTAAGITWFPLDVTDDESVVSLKKEISSLTNGYLEFLVNNANTMLTVCRDVAGYTMTAIDTDIEAVRRMFEVNVFGPMRMVHHFHGMLIQAAGTIVNIGSIGGVVPYMYGASYNASKAALHHYSNTLRLEMSPFNVKVLTVISGEVGTNILKNDVHRKLPEGSYYEPLADDFRNHVQRTPKTTSRFEYASNVVSQSLRSSPAPWFWTGSATGIIRFLDMFAWRTIWDFFFYREFNLNKVREAHLAKKKNA</sequence>
<comment type="similarity">
    <text evidence="1 4">Belongs to the short-chain dehydrogenases/reductases (SDR) family.</text>
</comment>
<dbReference type="GO" id="GO:0006654">
    <property type="term" value="P:phosphatidic acid biosynthetic process"/>
    <property type="evidence" value="ECO:0007669"/>
    <property type="project" value="TreeGrafter"/>
</dbReference>
<dbReference type="Proteomes" id="UP000240760">
    <property type="component" value="Unassembled WGS sequence"/>
</dbReference>
<evidence type="ECO:0000256" key="4">
    <source>
        <dbReference type="RuleBase" id="RU000363"/>
    </source>
</evidence>
<dbReference type="GO" id="GO:0019433">
    <property type="term" value="P:triglyceride catabolic process"/>
    <property type="evidence" value="ECO:0007669"/>
    <property type="project" value="TreeGrafter"/>
</dbReference>
<dbReference type="STRING" id="983965.A0A2T4C0S6"/>
<dbReference type="AlphaFoldDB" id="A0A2T4C0S6"/>
<dbReference type="InterPro" id="IPR020904">
    <property type="entry name" value="Sc_DH/Rdtase_CS"/>
</dbReference>
<dbReference type="PRINTS" id="PR00081">
    <property type="entry name" value="GDHRDH"/>
</dbReference>
<evidence type="ECO:0000313" key="5">
    <source>
        <dbReference type="EMBL" id="PTB75159.1"/>
    </source>
</evidence>
<evidence type="ECO:0000256" key="1">
    <source>
        <dbReference type="ARBA" id="ARBA00006484"/>
    </source>
</evidence>
<dbReference type="EMBL" id="KZ679134">
    <property type="protein sequence ID" value="PTB75159.1"/>
    <property type="molecule type" value="Genomic_DNA"/>
</dbReference>
<gene>
    <name evidence="5" type="ORF">M440DRAFT_1439739</name>
</gene>
<organism evidence="5 6">
    <name type="scientific">Trichoderma longibrachiatum ATCC 18648</name>
    <dbReference type="NCBI Taxonomy" id="983965"/>
    <lineage>
        <taxon>Eukaryota</taxon>
        <taxon>Fungi</taxon>
        <taxon>Dikarya</taxon>
        <taxon>Ascomycota</taxon>
        <taxon>Pezizomycotina</taxon>
        <taxon>Sordariomycetes</taxon>
        <taxon>Hypocreomycetidae</taxon>
        <taxon>Hypocreales</taxon>
        <taxon>Hypocreaceae</taxon>
        <taxon>Trichoderma</taxon>
    </lineage>
</organism>